<comment type="caution">
    <text evidence="1">The sequence shown here is derived from an EMBL/GenBank/DDBJ whole genome shotgun (WGS) entry which is preliminary data.</text>
</comment>
<protein>
    <submittedName>
        <fullName evidence="1">Uncharacterized protein</fullName>
    </submittedName>
</protein>
<evidence type="ECO:0000313" key="2">
    <source>
        <dbReference type="Proteomes" id="UP001209878"/>
    </source>
</evidence>
<dbReference type="Proteomes" id="UP001209878">
    <property type="component" value="Unassembled WGS sequence"/>
</dbReference>
<proteinExistence type="predicted"/>
<evidence type="ECO:0000313" key="1">
    <source>
        <dbReference type="EMBL" id="KAK2187910.1"/>
    </source>
</evidence>
<accession>A0AAD9UG08</accession>
<dbReference type="EMBL" id="JAODUO010000150">
    <property type="protein sequence ID" value="KAK2187910.1"/>
    <property type="molecule type" value="Genomic_DNA"/>
</dbReference>
<dbReference type="AlphaFoldDB" id="A0AAD9UG08"/>
<sequence>MTIHESPFFWCCFTSSQQILRMSSSGAIPWPPLPMLLDFCRYIPGDVVWRQYQNVSDICICNAQNSVYLHTRPAQPQPTKDVFTAPDRCECAGTCIRDRICTSSRGAPMES</sequence>
<gene>
    <name evidence="1" type="ORF">NP493_150g01027</name>
</gene>
<name>A0AAD9UG08_RIDPI</name>
<organism evidence="1 2">
    <name type="scientific">Ridgeia piscesae</name>
    <name type="common">Tubeworm</name>
    <dbReference type="NCBI Taxonomy" id="27915"/>
    <lineage>
        <taxon>Eukaryota</taxon>
        <taxon>Metazoa</taxon>
        <taxon>Spiralia</taxon>
        <taxon>Lophotrochozoa</taxon>
        <taxon>Annelida</taxon>
        <taxon>Polychaeta</taxon>
        <taxon>Sedentaria</taxon>
        <taxon>Canalipalpata</taxon>
        <taxon>Sabellida</taxon>
        <taxon>Siboglinidae</taxon>
        <taxon>Ridgeia</taxon>
    </lineage>
</organism>
<reference evidence="1" key="1">
    <citation type="journal article" date="2023" name="Mol. Biol. Evol.">
        <title>Third-Generation Sequencing Reveals the Adaptive Role of the Epigenome in Three Deep-Sea Polychaetes.</title>
        <authorList>
            <person name="Perez M."/>
            <person name="Aroh O."/>
            <person name="Sun Y."/>
            <person name="Lan Y."/>
            <person name="Juniper S.K."/>
            <person name="Young C.R."/>
            <person name="Angers B."/>
            <person name="Qian P.Y."/>
        </authorList>
    </citation>
    <scope>NUCLEOTIDE SEQUENCE</scope>
    <source>
        <strain evidence="1">R07B-5</strain>
    </source>
</reference>
<keyword evidence="2" id="KW-1185">Reference proteome</keyword>